<proteinExistence type="predicted"/>
<evidence type="ECO:0000313" key="1">
    <source>
        <dbReference type="EMBL" id="QDV22538.1"/>
    </source>
</evidence>
<keyword evidence="2" id="KW-1185">Reference proteome</keyword>
<name>A0A518G1R3_9BACT</name>
<organism evidence="1 2">
    <name type="scientific">Aureliella helgolandensis</name>
    <dbReference type="NCBI Taxonomy" id="2527968"/>
    <lineage>
        <taxon>Bacteria</taxon>
        <taxon>Pseudomonadati</taxon>
        <taxon>Planctomycetota</taxon>
        <taxon>Planctomycetia</taxon>
        <taxon>Pirellulales</taxon>
        <taxon>Pirellulaceae</taxon>
        <taxon>Aureliella</taxon>
    </lineage>
</organism>
<gene>
    <name evidence="1" type="ORF">Q31a_08240</name>
</gene>
<dbReference type="Proteomes" id="UP000318017">
    <property type="component" value="Chromosome"/>
</dbReference>
<reference evidence="1 2" key="1">
    <citation type="submission" date="2019-02" db="EMBL/GenBank/DDBJ databases">
        <title>Deep-cultivation of Planctomycetes and their phenomic and genomic characterization uncovers novel biology.</title>
        <authorList>
            <person name="Wiegand S."/>
            <person name="Jogler M."/>
            <person name="Boedeker C."/>
            <person name="Pinto D."/>
            <person name="Vollmers J."/>
            <person name="Rivas-Marin E."/>
            <person name="Kohn T."/>
            <person name="Peeters S.H."/>
            <person name="Heuer A."/>
            <person name="Rast P."/>
            <person name="Oberbeckmann S."/>
            <person name="Bunk B."/>
            <person name="Jeske O."/>
            <person name="Meyerdierks A."/>
            <person name="Storesund J.E."/>
            <person name="Kallscheuer N."/>
            <person name="Luecker S."/>
            <person name="Lage O.M."/>
            <person name="Pohl T."/>
            <person name="Merkel B.J."/>
            <person name="Hornburger P."/>
            <person name="Mueller R.-W."/>
            <person name="Bruemmer F."/>
            <person name="Labrenz M."/>
            <person name="Spormann A.M."/>
            <person name="Op den Camp H."/>
            <person name="Overmann J."/>
            <person name="Amann R."/>
            <person name="Jetten M.S.M."/>
            <person name="Mascher T."/>
            <person name="Medema M.H."/>
            <person name="Devos D.P."/>
            <person name="Kaster A.-K."/>
            <person name="Ovreas L."/>
            <person name="Rohde M."/>
            <person name="Galperin M.Y."/>
            <person name="Jogler C."/>
        </authorList>
    </citation>
    <scope>NUCLEOTIDE SEQUENCE [LARGE SCALE GENOMIC DNA]</scope>
    <source>
        <strain evidence="1 2">Q31a</strain>
    </source>
</reference>
<dbReference type="EMBL" id="CP036298">
    <property type="protein sequence ID" value="QDV22538.1"/>
    <property type="molecule type" value="Genomic_DNA"/>
</dbReference>
<evidence type="ECO:0000313" key="2">
    <source>
        <dbReference type="Proteomes" id="UP000318017"/>
    </source>
</evidence>
<protein>
    <submittedName>
        <fullName evidence="1">Uncharacterized protein</fullName>
    </submittedName>
</protein>
<accession>A0A518G1R3</accession>
<dbReference type="KEGG" id="ahel:Q31a_08240"/>
<dbReference type="AlphaFoldDB" id="A0A518G1R3"/>
<sequence length="230" mass="25387">MWFVLLCEGGGVTRGPLQELFRWATAQGGRVLRVGTQFPKRLRTRHPNAYATPPASTQPSAYVCLILVCLILDCQRVPRAGSGSIRMSEYRIVSASAYTALAGLRGHRQPPPSNSRCKFCRSKDLPSSVQRNLPRRTSVANHDTTRSQGRVRDTQAVALTVPSLADFPLVQHAMPPKALSRIVNQNGRIEYLVMITLRETSNNENAILTRSIAQPLMRISAGNHLCELAC</sequence>